<dbReference type="Pfam" id="PF01177">
    <property type="entry name" value="Asp_Glu_race"/>
    <property type="match status" value="1"/>
</dbReference>
<dbReference type="STRING" id="1618.IV36_GL000351"/>
<dbReference type="Proteomes" id="UP000051727">
    <property type="component" value="Unassembled WGS sequence"/>
</dbReference>
<proteinExistence type="predicted"/>
<dbReference type="OrthoDB" id="9791723at2"/>
<evidence type="ECO:0000313" key="2">
    <source>
        <dbReference type="Proteomes" id="UP000051727"/>
    </source>
</evidence>
<accession>A0A0R2FXW7</accession>
<gene>
    <name evidence="1" type="ORF">IV36_GL000351</name>
</gene>
<name>A0A0R2FXW7_9LACO</name>
<protein>
    <recommendedName>
        <fullName evidence="3">Hydantoin racemase</fullName>
    </recommendedName>
</protein>
<dbReference type="InterPro" id="IPR015942">
    <property type="entry name" value="Asp/Glu/hydantoin_racemase"/>
</dbReference>
<dbReference type="RefSeq" id="WP_056991388.1">
    <property type="nucleotide sequence ID" value="NZ_JATAAJ010000006.1"/>
</dbReference>
<comment type="caution">
    <text evidence="1">The sequence shown here is derived from an EMBL/GenBank/DDBJ whole genome shotgun (WGS) entry which is preliminary data.</text>
</comment>
<dbReference type="EMBL" id="JQAR01000012">
    <property type="protein sequence ID" value="KRN29805.1"/>
    <property type="molecule type" value="Genomic_DNA"/>
</dbReference>
<dbReference type="PATRIC" id="fig|1618.3.peg.351"/>
<dbReference type="AlphaFoldDB" id="A0A0R2FXW7"/>
<dbReference type="GO" id="GO:0047661">
    <property type="term" value="F:amino-acid racemase activity"/>
    <property type="evidence" value="ECO:0007669"/>
    <property type="project" value="InterPro"/>
</dbReference>
<evidence type="ECO:0008006" key="3">
    <source>
        <dbReference type="Google" id="ProtNLM"/>
    </source>
</evidence>
<dbReference type="InterPro" id="IPR001920">
    <property type="entry name" value="Asp/Glu_race"/>
</dbReference>
<reference evidence="1 2" key="1">
    <citation type="journal article" date="2015" name="Genome Announc.">
        <title>Expanding the biotechnology potential of lactobacilli through comparative genomics of 213 strains and associated genera.</title>
        <authorList>
            <person name="Sun Z."/>
            <person name="Harris H.M."/>
            <person name="McCann A."/>
            <person name="Guo C."/>
            <person name="Argimon S."/>
            <person name="Zhang W."/>
            <person name="Yang X."/>
            <person name="Jeffery I.B."/>
            <person name="Cooney J.C."/>
            <person name="Kagawa T.F."/>
            <person name="Liu W."/>
            <person name="Song Y."/>
            <person name="Salvetti E."/>
            <person name="Wrobel A."/>
            <person name="Rasinkangas P."/>
            <person name="Parkhill J."/>
            <person name="Rea M.C."/>
            <person name="O'Sullivan O."/>
            <person name="Ritari J."/>
            <person name="Douillard F.P."/>
            <person name="Paul Ross R."/>
            <person name="Yang R."/>
            <person name="Briner A.E."/>
            <person name="Felis G.E."/>
            <person name="de Vos W.M."/>
            <person name="Barrangou R."/>
            <person name="Klaenhammer T.R."/>
            <person name="Caufield P.W."/>
            <person name="Cui Y."/>
            <person name="Zhang H."/>
            <person name="O'Toole P.W."/>
        </authorList>
    </citation>
    <scope>NUCLEOTIDE SEQUENCE [LARGE SCALE GENOMIC DNA]</scope>
    <source>
        <strain evidence="1 2">ATCC 27304</strain>
    </source>
</reference>
<organism evidence="1 2">
    <name type="scientific">Liquorilactobacillus mali</name>
    <dbReference type="NCBI Taxonomy" id="1618"/>
    <lineage>
        <taxon>Bacteria</taxon>
        <taxon>Bacillati</taxon>
        <taxon>Bacillota</taxon>
        <taxon>Bacilli</taxon>
        <taxon>Lactobacillales</taxon>
        <taxon>Lactobacillaceae</taxon>
        <taxon>Liquorilactobacillus</taxon>
    </lineage>
</organism>
<dbReference type="Gene3D" id="3.40.50.1860">
    <property type="match status" value="2"/>
</dbReference>
<sequence>MIGLIRVVTLERPEEVNRHAQVIEKKYGLSIKSACIPNQYNGIHNDETEVLAVPKILELGKQFKEQGCTDLIVSCAADPAIEQLREETGLFVIGAGSSAALIARSTGKKTGVIGITSIVPTVIEENLDELFAGYIKPKNINNTNDLLTSVGQENCITAVKQLIEQGAQQILFACTGMGTINLKSLLQEVIDVPVIDAVDAEGSMVNFYLNGNGSQFRRNRL</sequence>
<evidence type="ECO:0000313" key="1">
    <source>
        <dbReference type="EMBL" id="KRN29805.1"/>
    </source>
</evidence>